<dbReference type="Proteomes" id="UP000824469">
    <property type="component" value="Unassembled WGS sequence"/>
</dbReference>
<evidence type="ECO:0000313" key="1">
    <source>
        <dbReference type="EMBL" id="KAH9291666.1"/>
    </source>
</evidence>
<evidence type="ECO:0000313" key="2">
    <source>
        <dbReference type="Proteomes" id="UP000824469"/>
    </source>
</evidence>
<sequence length="111" mass="11769">DEIGGVAIGKDIGTCDKNELVDVSGIVDVVDVDVVGIERDVSEVMMDVFGVDVGIVKFSVVVVKVWIDVDVEKLVEVNMIGVMIVDMVYIDVGAGINGAIGTMYAIGTYDE</sequence>
<reference evidence="1 2" key="1">
    <citation type="journal article" date="2021" name="Nat. Plants">
        <title>The Taxus genome provides insights into paclitaxel biosynthesis.</title>
        <authorList>
            <person name="Xiong X."/>
            <person name="Gou J."/>
            <person name="Liao Q."/>
            <person name="Li Y."/>
            <person name="Zhou Q."/>
            <person name="Bi G."/>
            <person name="Li C."/>
            <person name="Du R."/>
            <person name="Wang X."/>
            <person name="Sun T."/>
            <person name="Guo L."/>
            <person name="Liang H."/>
            <person name="Lu P."/>
            <person name="Wu Y."/>
            <person name="Zhang Z."/>
            <person name="Ro D.K."/>
            <person name="Shang Y."/>
            <person name="Huang S."/>
            <person name="Yan J."/>
        </authorList>
    </citation>
    <scope>NUCLEOTIDE SEQUENCE [LARGE SCALE GENOMIC DNA]</scope>
    <source>
        <strain evidence="1">Ta-2019</strain>
    </source>
</reference>
<comment type="caution">
    <text evidence="1">The sequence shown here is derived from an EMBL/GenBank/DDBJ whole genome shotgun (WGS) entry which is preliminary data.</text>
</comment>
<feature type="non-terminal residue" evidence="1">
    <location>
        <position position="1"/>
    </location>
</feature>
<organism evidence="1 2">
    <name type="scientific">Taxus chinensis</name>
    <name type="common">Chinese yew</name>
    <name type="synonym">Taxus wallichiana var. chinensis</name>
    <dbReference type="NCBI Taxonomy" id="29808"/>
    <lineage>
        <taxon>Eukaryota</taxon>
        <taxon>Viridiplantae</taxon>
        <taxon>Streptophyta</taxon>
        <taxon>Embryophyta</taxon>
        <taxon>Tracheophyta</taxon>
        <taxon>Spermatophyta</taxon>
        <taxon>Pinopsida</taxon>
        <taxon>Pinidae</taxon>
        <taxon>Conifers II</taxon>
        <taxon>Cupressales</taxon>
        <taxon>Taxaceae</taxon>
        <taxon>Taxus</taxon>
    </lineage>
</organism>
<gene>
    <name evidence="1" type="ORF">KI387_043146</name>
</gene>
<dbReference type="EMBL" id="JAHRHJ020003467">
    <property type="protein sequence ID" value="KAH9291666.1"/>
    <property type="molecule type" value="Genomic_DNA"/>
</dbReference>
<dbReference type="AlphaFoldDB" id="A0AA38BZY2"/>
<proteinExistence type="predicted"/>
<protein>
    <submittedName>
        <fullName evidence="1">Uncharacterized protein</fullName>
    </submittedName>
</protein>
<keyword evidence="2" id="KW-1185">Reference proteome</keyword>
<feature type="non-terminal residue" evidence="1">
    <location>
        <position position="111"/>
    </location>
</feature>
<accession>A0AA38BZY2</accession>
<name>A0AA38BZY2_TAXCH</name>